<dbReference type="RefSeq" id="WP_168660249.1">
    <property type="nucleotide sequence ID" value="NZ_CP051180.1"/>
</dbReference>
<dbReference type="InterPro" id="IPR010982">
    <property type="entry name" value="Lambda_DNA-bd_dom_sf"/>
</dbReference>
<dbReference type="Pfam" id="PF13464">
    <property type="entry name" value="RodZ_C"/>
    <property type="match status" value="1"/>
</dbReference>
<dbReference type="InterPro" id="IPR025194">
    <property type="entry name" value="RodZ-like_C"/>
</dbReference>
<reference evidence="3 4" key="1">
    <citation type="submission" date="2020-04" db="EMBL/GenBank/DDBJ databases">
        <title>Ferrimonas sp. S7 isolated from sea water.</title>
        <authorList>
            <person name="Bae S.S."/>
            <person name="Baek K."/>
        </authorList>
    </citation>
    <scope>NUCLEOTIDE SEQUENCE [LARGE SCALE GENOMIC DNA]</scope>
    <source>
        <strain evidence="3 4">S7</strain>
    </source>
</reference>
<protein>
    <submittedName>
        <fullName evidence="3">DUF4115 domain-containing protein</fullName>
    </submittedName>
</protein>
<evidence type="ECO:0000256" key="1">
    <source>
        <dbReference type="SAM" id="Phobius"/>
    </source>
</evidence>
<sequence length="297" mass="31986">MTEELNNEPALTGPGTLLRDAREQMGLSTQQVAQRLNLRHSVVVGIEADHYEPGMSITYIRGYIRNYARLVGLNEKELNSALDSISLPEPEPEMHSFSDKTKRDRSDSRWRLLTWGIGLSLVAALGWWVMSLQSGDQQSLNLPEPTNLAELERQSNPVVTTPPAVAVVAPTPIEQSVSINSTTEPAVAVVDAPETEVELVAATEQPVEQAVAVEAQAVAETLTVSLSADCWMLIQDANGEKLVEGLKPQGFTTSLGGSAPYKLRLGAPEAVTLSYNGTAVDLSSFSAGKVARLTVPR</sequence>
<dbReference type="SUPFAM" id="SSF47413">
    <property type="entry name" value="lambda repressor-like DNA-binding domains"/>
    <property type="match status" value="1"/>
</dbReference>
<feature type="transmembrane region" description="Helical" evidence="1">
    <location>
        <begin position="112"/>
        <end position="130"/>
    </location>
</feature>
<evidence type="ECO:0000259" key="2">
    <source>
        <dbReference type="PROSITE" id="PS50943"/>
    </source>
</evidence>
<evidence type="ECO:0000313" key="3">
    <source>
        <dbReference type="EMBL" id="QIZ76988.1"/>
    </source>
</evidence>
<accession>A0A6H1UDS1</accession>
<dbReference type="InterPro" id="IPR050400">
    <property type="entry name" value="Bact_Cytoskel_RodZ"/>
</dbReference>
<dbReference type="Proteomes" id="UP000501602">
    <property type="component" value="Chromosome"/>
</dbReference>
<proteinExistence type="predicted"/>
<dbReference type="PANTHER" id="PTHR34475:SF1">
    <property type="entry name" value="CYTOSKELETON PROTEIN RODZ"/>
    <property type="match status" value="1"/>
</dbReference>
<dbReference type="PROSITE" id="PS50943">
    <property type="entry name" value="HTH_CROC1"/>
    <property type="match status" value="1"/>
</dbReference>
<dbReference type="InterPro" id="IPR001387">
    <property type="entry name" value="Cro/C1-type_HTH"/>
</dbReference>
<feature type="domain" description="HTH cro/C1-type" evidence="2">
    <location>
        <begin position="18"/>
        <end position="53"/>
    </location>
</feature>
<evidence type="ECO:0000313" key="4">
    <source>
        <dbReference type="Proteomes" id="UP000501602"/>
    </source>
</evidence>
<dbReference type="Gene3D" id="1.10.260.40">
    <property type="entry name" value="lambda repressor-like DNA-binding domains"/>
    <property type="match status" value="1"/>
</dbReference>
<dbReference type="GO" id="GO:0003677">
    <property type="term" value="F:DNA binding"/>
    <property type="evidence" value="ECO:0007669"/>
    <property type="project" value="InterPro"/>
</dbReference>
<gene>
    <name evidence="3" type="ORF">HER31_08910</name>
</gene>
<dbReference type="KEGG" id="fes:HER31_08910"/>
<organism evidence="3 4">
    <name type="scientific">Ferrimonas lipolytica</name>
    <dbReference type="NCBI Taxonomy" id="2724191"/>
    <lineage>
        <taxon>Bacteria</taxon>
        <taxon>Pseudomonadati</taxon>
        <taxon>Pseudomonadota</taxon>
        <taxon>Gammaproteobacteria</taxon>
        <taxon>Alteromonadales</taxon>
        <taxon>Ferrimonadaceae</taxon>
        <taxon>Ferrimonas</taxon>
    </lineage>
</organism>
<keyword evidence="1" id="KW-0472">Membrane</keyword>
<dbReference type="AlphaFoldDB" id="A0A6H1UDS1"/>
<keyword evidence="1" id="KW-0812">Transmembrane</keyword>
<dbReference type="CDD" id="cd00093">
    <property type="entry name" value="HTH_XRE"/>
    <property type="match status" value="1"/>
</dbReference>
<dbReference type="PANTHER" id="PTHR34475">
    <property type="match status" value="1"/>
</dbReference>
<keyword evidence="1" id="KW-1133">Transmembrane helix</keyword>
<keyword evidence="4" id="KW-1185">Reference proteome</keyword>
<dbReference type="EMBL" id="CP051180">
    <property type="protein sequence ID" value="QIZ76988.1"/>
    <property type="molecule type" value="Genomic_DNA"/>
</dbReference>
<name>A0A6H1UDS1_9GAMM</name>
<dbReference type="Pfam" id="PF13413">
    <property type="entry name" value="HTH_25"/>
    <property type="match status" value="1"/>
</dbReference>